<dbReference type="Gene3D" id="1.10.10.10">
    <property type="entry name" value="Winged helix-like DNA-binding domain superfamily/Winged helix DNA-binding domain"/>
    <property type="match status" value="1"/>
</dbReference>
<dbReference type="InterPro" id="IPR036388">
    <property type="entry name" value="WH-like_DNA-bd_sf"/>
</dbReference>
<gene>
    <name evidence="6" type="ORF">D8S85_21060</name>
</gene>
<dbReference type="PRINTS" id="PR00038">
    <property type="entry name" value="HTHLUXR"/>
</dbReference>
<dbReference type="InterPro" id="IPR013249">
    <property type="entry name" value="RNA_pol_sigma70_r4_t2"/>
</dbReference>
<organism evidence="6 7">
    <name type="scientific">Butyricimonas faecalis</name>
    <dbReference type="NCBI Taxonomy" id="2093856"/>
    <lineage>
        <taxon>Bacteria</taxon>
        <taxon>Pseudomonadati</taxon>
        <taxon>Bacteroidota</taxon>
        <taxon>Bacteroidia</taxon>
        <taxon>Bacteroidales</taxon>
        <taxon>Odoribacteraceae</taxon>
        <taxon>Butyricimonas</taxon>
    </lineage>
</organism>
<reference evidence="6 7" key="1">
    <citation type="submission" date="2018-10" db="EMBL/GenBank/DDBJ databases">
        <title>Butyricimonas faecalis sp. nov., isolated from human faeces and emended description of the genus Butyricimonas.</title>
        <authorList>
            <person name="Le Roy T."/>
            <person name="Van der Smissen P."/>
            <person name="Paquot A."/>
            <person name="Delzenne N."/>
            <person name="Muccioli G."/>
            <person name="Collet J.-F."/>
            <person name="Cani P.D."/>
        </authorList>
    </citation>
    <scope>NUCLEOTIDE SEQUENCE [LARGE SCALE GENOMIC DNA]</scope>
    <source>
        <strain evidence="6 7">H184</strain>
    </source>
</reference>
<name>A0A3Q9IVL5_9BACT</name>
<keyword evidence="4" id="KW-0804">Transcription</keyword>
<keyword evidence="3" id="KW-0731">Sigma factor</keyword>
<evidence type="ECO:0000256" key="1">
    <source>
        <dbReference type="ARBA" id="ARBA00010641"/>
    </source>
</evidence>
<dbReference type="InterPro" id="IPR013324">
    <property type="entry name" value="RNA_pol_sigma_r3/r4-like"/>
</dbReference>
<dbReference type="Pfam" id="PF08281">
    <property type="entry name" value="Sigma70_r4_2"/>
    <property type="match status" value="1"/>
</dbReference>
<keyword evidence="7" id="KW-1185">Reference proteome</keyword>
<dbReference type="Pfam" id="PF04542">
    <property type="entry name" value="Sigma70_r2"/>
    <property type="match status" value="1"/>
</dbReference>
<accession>A0A3Q9IVL5</accession>
<dbReference type="EMBL" id="CP032819">
    <property type="protein sequence ID" value="AZS31790.1"/>
    <property type="molecule type" value="Genomic_DNA"/>
</dbReference>
<dbReference type="SUPFAM" id="SSF88659">
    <property type="entry name" value="Sigma3 and sigma4 domains of RNA polymerase sigma factors"/>
    <property type="match status" value="1"/>
</dbReference>
<dbReference type="SUPFAM" id="SSF88946">
    <property type="entry name" value="Sigma2 domain of RNA polymerase sigma factors"/>
    <property type="match status" value="1"/>
</dbReference>
<evidence type="ECO:0000313" key="7">
    <source>
        <dbReference type="Proteomes" id="UP000270673"/>
    </source>
</evidence>
<proteinExistence type="inferred from homology"/>
<evidence type="ECO:0000256" key="4">
    <source>
        <dbReference type="ARBA" id="ARBA00023163"/>
    </source>
</evidence>
<dbReference type="InterPro" id="IPR000792">
    <property type="entry name" value="Tscrpt_reg_LuxR_C"/>
</dbReference>
<dbReference type="PANTHER" id="PTHR43133">
    <property type="entry name" value="RNA POLYMERASE ECF-TYPE SIGMA FACTO"/>
    <property type="match status" value="1"/>
</dbReference>
<dbReference type="NCBIfam" id="TIGR02937">
    <property type="entry name" value="sigma70-ECF"/>
    <property type="match status" value="1"/>
</dbReference>
<dbReference type="PANTHER" id="PTHR43133:SF46">
    <property type="entry name" value="RNA POLYMERASE SIGMA-70 FACTOR ECF SUBFAMILY"/>
    <property type="match status" value="1"/>
</dbReference>
<evidence type="ECO:0000256" key="3">
    <source>
        <dbReference type="ARBA" id="ARBA00023082"/>
    </source>
</evidence>
<protein>
    <submittedName>
        <fullName evidence="6">Sigma-70 family RNA polymerase sigma factor</fullName>
    </submittedName>
</protein>
<dbReference type="InterPro" id="IPR013325">
    <property type="entry name" value="RNA_pol_sigma_r2"/>
</dbReference>
<keyword evidence="2" id="KW-0805">Transcription regulation</keyword>
<evidence type="ECO:0000256" key="2">
    <source>
        <dbReference type="ARBA" id="ARBA00023015"/>
    </source>
</evidence>
<sequence>MYAYRYVQDDAITDDFVQDAFLNFWERRGEFHALTAIRSFLYLSVRNACLNWLKHLAVRQRNEMDFASFLQEEPEDDFILEDMVHAKLYVAIEELSDRAREIVLMTLKGTSNPEIASTLGVSLNTVKTVKLRAYRVLREKLKDFNWLLAMLLIP</sequence>
<dbReference type="GO" id="GO:0006352">
    <property type="term" value="P:DNA-templated transcription initiation"/>
    <property type="evidence" value="ECO:0007669"/>
    <property type="project" value="InterPro"/>
</dbReference>
<dbReference type="KEGG" id="buy:D8S85_21060"/>
<dbReference type="GO" id="GO:0003677">
    <property type="term" value="F:DNA binding"/>
    <property type="evidence" value="ECO:0007669"/>
    <property type="project" value="InterPro"/>
</dbReference>
<dbReference type="GO" id="GO:0016987">
    <property type="term" value="F:sigma factor activity"/>
    <property type="evidence" value="ECO:0007669"/>
    <property type="project" value="UniProtKB-KW"/>
</dbReference>
<comment type="similarity">
    <text evidence="1">Belongs to the sigma-70 factor family. ECF subfamily.</text>
</comment>
<feature type="domain" description="HTH luxR-type" evidence="5">
    <location>
        <begin position="92"/>
        <end position="149"/>
    </location>
</feature>
<dbReference type="InterPro" id="IPR014284">
    <property type="entry name" value="RNA_pol_sigma-70_dom"/>
</dbReference>
<evidence type="ECO:0000313" key="6">
    <source>
        <dbReference type="EMBL" id="AZS31790.1"/>
    </source>
</evidence>
<evidence type="ECO:0000259" key="5">
    <source>
        <dbReference type="SMART" id="SM00421"/>
    </source>
</evidence>
<dbReference type="Gene3D" id="1.10.1740.10">
    <property type="match status" value="1"/>
</dbReference>
<dbReference type="AlphaFoldDB" id="A0A3Q9IVL5"/>
<dbReference type="Proteomes" id="UP000270673">
    <property type="component" value="Chromosome"/>
</dbReference>
<dbReference type="InterPro" id="IPR007627">
    <property type="entry name" value="RNA_pol_sigma70_r2"/>
</dbReference>
<dbReference type="InterPro" id="IPR039425">
    <property type="entry name" value="RNA_pol_sigma-70-like"/>
</dbReference>
<dbReference type="SMART" id="SM00421">
    <property type="entry name" value="HTH_LUXR"/>
    <property type="match status" value="1"/>
</dbReference>